<reference evidence="1 2" key="1">
    <citation type="submission" date="2018-05" db="EMBL/GenBank/DDBJ databases">
        <title>Genomic Encyclopedia of Type Strains, Phase IV (KMG-IV): sequencing the most valuable type-strain genomes for metagenomic binning, comparative biology and taxonomic classification.</title>
        <authorList>
            <person name="Goeker M."/>
        </authorList>
    </citation>
    <scope>NUCLEOTIDE SEQUENCE [LARGE SCALE GENOMIC DNA]</scope>
    <source>
        <strain evidence="1 2">DSM 28556</strain>
    </source>
</reference>
<dbReference type="RefSeq" id="WP_110393564.1">
    <property type="nucleotide sequence ID" value="NZ_JBHUHB010000001.1"/>
</dbReference>
<dbReference type="AlphaFoldDB" id="A0A2V3W843"/>
<evidence type="ECO:0008006" key="3">
    <source>
        <dbReference type="Google" id="ProtNLM"/>
    </source>
</evidence>
<protein>
    <recommendedName>
        <fullName evidence="3">PH (Pleckstrin Homology) domain-containing protein</fullName>
    </recommendedName>
</protein>
<accession>A0A2V3W843</accession>
<evidence type="ECO:0000313" key="1">
    <source>
        <dbReference type="EMBL" id="PXW90292.1"/>
    </source>
</evidence>
<organism evidence="1 2">
    <name type="scientific">Pseudogracilibacillus auburnensis</name>
    <dbReference type="NCBI Taxonomy" id="1494959"/>
    <lineage>
        <taxon>Bacteria</taxon>
        <taxon>Bacillati</taxon>
        <taxon>Bacillota</taxon>
        <taxon>Bacilli</taxon>
        <taxon>Bacillales</taxon>
        <taxon>Bacillaceae</taxon>
        <taxon>Pseudogracilibacillus</taxon>
    </lineage>
</organism>
<dbReference type="EMBL" id="QJJQ01000001">
    <property type="protein sequence ID" value="PXW90292.1"/>
    <property type="molecule type" value="Genomic_DNA"/>
</dbReference>
<sequence length="95" mass="11078">MSIIAEQPYIKIIREVSSVKKMEIEHERTMYLFSDKIVTEHREFSLTDVLDLSYRKIGVAGGILFLHTNHSVYSYTVKSSPHRFINSCKEQIKKS</sequence>
<dbReference type="Proteomes" id="UP000247978">
    <property type="component" value="Unassembled WGS sequence"/>
</dbReference>
<dbReference type="OrthoDB" id="2691759at2"/>
<name>A0A2V3W843_9BACI</name>
<gene>
    <name evidence="1" type="ORF">DFR56_101203</name>
</gene>
<evidence type="ECO:0000313" key="2">
    <source>
        <dbReference type="Proteomes" id="UP000247978"/>
    </source>
</evidence>
<comment type="caution">
    <text evidence="1">The sequence shown here is derived from an EMBL/GenBank/DDBJ whole genome shotgun (WGS) entry which is preliminary data.</text>
</comment>
<keyword evidence="2" id="KW-1185">Reference proteome</keyword>
<proteinExistence type="predicted"/>